<keyword evidence="2" id="KW-1185">Reference proteome</keyword>
<name>A0ABV1ULE8_9ACTN</name>
<dbReference type="RefSeq" id="WP_352066371.1">
    <property type="nucleotide sequence ID" value="NZ_JBEPAZ010000135.1"/>
</dbReference>
<reference evidence="1 2" key="1">
    <citation type="submission" date="2024-06" db="EMBL/GenBank/DDBJ databases">
        <title>The Natural Products Discovery Center: Release of the First 8490 Sequenced Strains for Exploring Actinobacteria Biosynthetic Diversity.</title>
        <authorList>
            <person name="Kalkreuter E."/>
            <person name="Kautsar S.A."/>
            <person name="Yang D."/>
            <person name="Bader C.D."/>
            <person name="Teijaro C.N."/>
            <person name="Fluegel L."/>
            <person name="Davis C.M."/>
            <person name="Simpson J.R."/>
            <person name="Lauterbach L."/>
            <person name="Steele A.D."/>
            <person name="Gui C."/>
            <person name="Meng S."/>
            <person name="Li G."/>
            <person name="Viehrig K."/>
            <person name="Ye F."/>
            <person name="Su P."/>
            <person name="Kiefer A.F."/>
            <person name="Nichols A."/>
            <person name="Cepeda A.J."/>
            <person name="Yan W."/>
            <person name="Fan B."/>
            <person name="Jiang Y."/>
            <person name="Adhikari A."/>
            <person name="Zheng C.-J."/>
            <person name="Schuster L."/>
            <person name="Cowan T.M."/>
            <person name="Smanski M.J."/>
            <person name="Chevrette M.G."/>
            <person name="De Carvalho L.P.S."/>
            <person name="Shen B."/>
        </authorList>
    </citation>
    <scope>NUCLEOTIDE SEQUENCE [LARGE SCALE GENOMIC DNA]</scope>
    <source>
        <strain evidence="1 2">NPDC001166</strain>
    </source>
</reference>
<dbReference type="PANTHER" id="PTHR30007:SF0">
    <property type="entry name" value="TRANSPOSASE"/>
    <property type="match status" value="1"/>
</dbReference>
<proteinExistence type="predicted"/>
<sequence>MPWEYLAHDFPQYRSVYDYYAKWEADGTTQQVHDLLRDKTHRSHGRNAQPTAAVVDA</sequence>
<protein>
    <recommendedName>
        <fullName evidence="3">Transposase</fullName>
    </recommendedName>
</protein>
<accession>A0ABV1ULE8</accession>
<dbReference type="PANTHER" id="PTHR30007">
    <property type="entry name" value="PHP DOMAIN PROTEIN"/>
    <property type="match status" value="1"/>
</dbReference>
<gene>
    <name evidence="1" type="ORF">ABT272_44370</name>
</gene>
<evidence type="ECO:0008006" key="3">
    <source>
        <dbReference type="Google" id="ProtNLM"/>
    </source>
</evidence>
<dbReference type="Proteomes" id="UP001470023">
    <property type="component" value="Unassembled WGS sequence"/>
</dbReference>
<evidence type="ECO:0000313" key="2">
    <source>
        <dbReference type="Proteomes" id="UP001470023"/>
    </source>
</evidence>
<dbReference type="EMBL" id="JBEPAZ010000135">
    <property type="protein sequence ID" value="MER6434560.1"/>
    <property type="molecule type" value="Genomic_DNA"/>
</dbReference>
<comment type="caution">
    <text evidence="1">The sequence shown here is derived from an EMBL/GenBank/DDBJ whole genome shotgun (WGS) entry which is preliminary data.</text>
</comment>
<organism evidence="1 2">
    <name type="scientific">Streptomyces sp. 900105245</name>
    <dbReference type="NCBI Taxonomy" id="3154379"/>
    <lineage>
        <taxon>Bacteria</taxon>
        <taxon>Bacillati</taxon>
        <taxon>Actinomycetota</taxon>
        <taxon>Actinomycetes</taxon>
        <taxon>Kitasatosporales</taxon>
        <taxon>Streptomycetaceae</taxon>
        <taxon>Streptomyces</taxon>
    </lineage>
</organism>
<evidence type="ECO:0000313" key="1">
    <source>
        <dbReference type="EMBL" id="MER6434560.1"/>
    </source>
</evidence>